<sequence>MSDCLRPQCVTADGIPRGFLSINRMLESPSINVCKNDKIVLDLISNAHGFQECLHWHGLLQEGSQYYDGVPMLTQCAVQFPDTFRYQFNVNKQCGTFFYHSHVG</sequence>
<evidence type="ECO:0000259" key="2">
    <source>
        <dbReference type="Pfam" id="PF07732"/>
    </source>
</evidence>
<dbReference type="PANTHER" id="PTHR11709:SF232">
    <property type="entry name" value="STRAW, ISOFORM G"/>
    <property type="match status" value="1"/>
</dbReference>
<dbReference type="Gene3D" id="2.60.40.420">
    <property type="entry name" value="Cupredoxins - blue copper proteins"/>
    <property type="match status" value="1"/>
</dbReference>
<dbReference type="SUPFAM" id="SSF49503">
    <property type="entry name" value="Cupredoxins"/>
    <property type="match status" value="1"/>
</dbReference>
<dbReference type="InterPro" id="IPR045087">
    <property type="entry name" value="Cu-oxidase_fam"/>
</dbReference>
<protein>
    <recommendedName>
        <fullName evidence="2">Plastocyanin-like domain-containing protein</fullName>
    </recommendedName>
</protein>
<dbReference type="EMBL" id="CAJPIN010051999">
    <property type="protein sequence ID" value="CAG2066250.1"/>
    <property type="molecule type" value="Genomic_DNA"/>
</dbReference>
<comment type="caution">
    <text evidence="3">The sequence shown here is derived from an EMBL/GenBank/DDBJ whole genome shotgun (WGS) entry which is preliminary data.</text>
</comment>
<dbReference type="Proteomes" id="UP001153148">
    <property type="component" value="Unassembled WGS sequence"/>
</dbReference>
<keyword evidence="4" id="KW-1185">Reference proteome</keyword>
<evidence type="ECO:0000256" key="1">
    <source>
        <dbReference type="ARBA" id="ARBA00010609"/>
    </source>
</evidence>
<comment type="similarity">
    <text evidence="1">Belongs to the multicopper oxidase family.</text>
</comment>
<name>A0ABN7PJJ3_TIMPD</name>
<accession>A0ABN7PJJ3</accession>
<organism evidence="3 4">
    <name type="scientific">Timema podura</name>
    <name type="common">Walking stick</name>
    <dbReference type="NCBI Taxonomy" id="61482"/>
    <lineage>
        <taxon>Eukaryota</taxon>
        <taxon>Metazoa</taxon>
        <taxon>Ecdysozoa</taxon>
        <taxon>Arthropoda</taxon>
        <taxon>Hexapoda</taxon>
        <taxon>Insecta</taxon>
        <taxon>Pterygota</taxon>
        <taxon>Neoptera</taxon>
        <taxon>Polyneoptera</taxon>
        <taxon>Phasmatodea</taxon>
        <taxon>Timematodea</taxon>
        <taxon>Timematoidea</taxon>
        <taxon>Timematidae</taxon>
        <taxon>Timema</taxon>
    </lineage>
</organism>
<feature type="non-terminal residue" evidence="3">
    <location>
        <position position="104"/>
    </location>
</feature>
<dbReference type="InterPro" id="IPR008972">
    <property type="entry name" value="Cupredoxin"/>
</dbReference>
<feature type="domain" description="Plastocyanin-like" evidence="2">
    <location>
        <begin position="12"/>
        <end position="103"/>
    </location>
</feature>
<dbReference type="Pfam" id="PF07732">
    <property type="entry name" value="Cu-oxidase_3"/>
    <property type="match status" value="1"/>
</dbReference>
<evidence type="ECO:0000313" key="3">
    <source>
        <dbReference type="EMBL" id="CAG2066250.1"/>
    </source>
</evidence>
<proteinExistence type="inferred from homology"/>
<evidence type="ECO:0000313" key="4">
    <source>
        <dbReference type="Proteomes" id="UP001153148"/>
    </source>
</evidence>
<gene>
    <name evidence="3" type="ORF">TPAB3V08_LOCUS13193</name>
</gene>
<dbReference type="PANTHER" id="PTHR11709">
    <property type="entry name" value="MULTI-COPPER OXIDASE"/>
    <property type="match status" value="1"/>
</dbReference>
<dbReference type="InterPro" id="IPR011707">
    <property type="entry name" value="Cu-oxidase-like_N"/>
</dbReference>
<reference evidence="3" key="1">
    <citation type="submission" date="2021-03" db="EMBL/GenBank/DDBJ databases">
        <authorList>
            <person name="Tran Van P."/>
        </authorList>
    </citation>
    <scope>NUCLEOTIDE SEQUENCE</scope>
</reference>